<evidence type="ECO:0000256" key="1">
    <source>
        <dbReference type="ARBA" id="ARBA00022729"/>
    </source>
</evidence>
<dbReference type="KEGG" id="maua:110343535"/>
<evidence type="ECO:0000313" key="8">
    <source>
        <dbReference type="RefSeq" id="XP_021090995.1"/>
    </source>
</evidence>
<dbReference type="SUPFAM" id="SSF48726">
    <property type="entry name" value="Immunoglobulin"/>
    <property type="match status" value="1"/>
</dbReference>
<evidence type="ECO:0000313" key="10">
    <source>
        <dbReference type="RefSeq" id="XP_040589817.1"/>
    </source>
</evidence>
<evidence type="ECO:0000313" key="9">
    <source>
        <dbReference type="RefSeq" id="XP_021090996.1"/>
    </source>
</evidence>
<accession>A0A3Q0DDX4</accession>
<keyword evidence="5" id="KW-0472">Membrane</keyword>
<keyword evidence="1 6" id="KW-0732">Signal</keyword>
<dbReference type="PANTHER" id="PTHR11738:SF187">
    <property type="entry name" value="LEUKOCYTE IMMUNOGLOBULIN-LIKE RECEPTOR SUBFAMILY A MEMBER 6-RELATED"/>
    <property type="match status" value="1"/>
</dbReference>
<feature type="signal peptide" evidence="6">
    <location>
        <begin position="1"/>
        <end position="23"/>
    </location>
</feature>
<gene>
    <name evidence="8 9 10" type="primary">LOC110343535</name>
</gene>
<evidence type="ECO:0000256" key="4">
    <source>
        <dbReference type="ARBA" id="ARBA00023319"/>
    </source>
</evidence>
<dbReference type="OrthoDB" id="9619023at2759"/>
<evidence type="ECO:0000256" key="2">
    <source>
        <dbReference type="ARBA" id="ARBA00023157"/>
    </source>
</evidence>
<name>A0A3Q0DDX4_MESAU</name>
<evidence type="ECO:0000313" key="7">
    <source>
        <dbReference type="Proteomes" id="UP000886700"/>
    </source>
</evidence>
<proteinExistence type="predicted"/>
<keyword evidence="4" id="KW-0393">Immunoglobulin domain</keyword>
<dbReference type="RefSeq" id="XP_040589817.1">
    <property type="nucleotide sequence ID" value="XM_040733883.1"/>
</dbReference>
<organism evidence="7 9">
    <name type="scientific">Mesocricetus auratus</name>
    <name type="common">Golden hamster</name>
    <dbReference type="NCBI Taxonomy" id="10036"/>
    <lineage>
        <taxon>Eukaryota</taxon>
        <taxon>Metazoa</taxon>
        <taxon>Chordata</taxon>
        <taxon>Craniata</taxon>
        <taxon>Vertebrata</taxon>
        <taxon>Euteleostomi</taxon>
        <taxon>Mammalia</taxon>
        <taxon>Eutheria</taxon>
        <taxon>Euarchontoglires</taxon>
        <taxon>Glires</taxon>
        <taxon>Rodentia</taxon>
        <taxon>Myomorpha</taxon>
        <taxon>Muroidea</taxon>
        <taxon>Cricetidae</taxon>
        <taxon>Cricetinae</taxon>
        <taxon>Mesocricetus</taxon>
    </lineage>
</organism>
<reference evidence="8 9" key="1">
    <citation type="submission" date="2025-04" db="UniProtKB">
        <authorList>
            <consortium name="RefSeq"/>
        </authorList>
    </citation>
    <scope>IDENTIFICATION</scope>
    <source>
        <tissue evidence="10">Liver</tissue>
    </source>
</reference>
<keyword evidence="3" id="KW-0325">Glycoprotein</keyword>
<dbReference type="GO" id="GO:0019221">
    <property type="term" value="P:cytokine-mediated signaling pathway"/>
    <property type="evidence" value="ECO:0007669"/>
    <property type="project" value="TreeGrafter"/>
</dbReference>
<keyword evidence="5" id="KW-1133">Transmembrane helix</keyword>
<dbReference type="InterPro" id="IPR050412">
    <property type="entry name" value="Ig-like_Receptors_ImmuneReg"/>
</dbReference>
<sequence length="183" mass="20535">MIFTSTAMLCLGLTVGFTSPALAGDPYSKPRLSVLDSPVVNSGDYVTLQCISWQRYDGFILTKEGDPMFSRTLESQYIFTGHLQAMFSVGPMTPSNRGTFKCYGYYKRDPQKWSIPSDPLEIHVSGAPEMTSSSEVKIDSQPQNHKVDNLIRITMVGLVFLVFGILLLKTWHSQRWILYAPGR</sequence>
<feature type="transmembrane region" description="Helical" evidence="5">
    <location>
        <begin position="150"/>
        <end position="168"/>
    </location>
</feature>
<dbReference type="Proteomes" id="UP000886700">
    <property type="component" value="Unplaced"/>
</dbReference>
<dbReference type="GO" id="GO:0032396">
    <property type="term" value="F:inhibitory MHC class I receptor activity"/>
    <property type="evidence" value="ECO:0007669"/>
    <property type="project" value="TreeGrafter"/>
</dbReference>
<dbReference type="Gene3D" id="2.60.40.10">
    <property type="entry name" value="Immunoglobulins"/>
    <property type="match status" value="1"/>
</dbReference>
<dbReference type="AlphaFoldDB" id="A0A3Q0DDX4"/>
<feature type="chain" id="PRO_5044597693" evidence="6">
    <location>
        <begin position="24"/>
        <end position="183"/>
    </location>
</feature>
<evidence type="ECO:0000256" key="3">
    <source>
        <dbReference type="ARBA" id="ARBA00023180"/>
    </source>
</evidence>
<keyword evidence="7" id="KW-1185">Reference proteome</keyword>
<evidence type="ECO:0000256" key="6">
    <source>
        <dbReference type="SAM" id="SignalP"/>
    </source>
</evidence>
<dbReference type="RefSeq" id="XP_021090995.1">
    <property type="nucleotide sequence ID" value="XM_021235336.1"/>
</dbReference>
<dbReference type="GO" id="GO:0005886">
    <property type="term" value="C:plasma membrane"/>
    <property type="evidence" value="ECO:0007669"/>
    <property type="project" value="TreeGrafter"/>
</dbReference>
<keyword evidence="5" id="KW-0812">Transmembrane</keyword>
<dbReference type="InterPro" id="IPR036179">
    <property type="entry name" value="Ig-like_dom_sf"/>
</dbReference>
<dbReference type="FunFam" id="2.60.40.10:FF:000049">
    <property type="entry name" value="Leukocyte immunoglobulin-like receptor subfamily B member 1"/>
    <property type="match status" value="1"/>
</dbReference>
<dbReference type="GeneID" id="110343535"/>
<keyword evidence="2" id="KW-1015">Disulfide bond</keyword>
<dbReference type="InterPro" id="IPR013783">
    <property type="entry name" value="Ig-like_fold"/>
</dbReference>
<dbReference type="GO" id="GO:0002764">
    <property type="term" value="P:immune response-regulating signaling pathway"/>
    <property type="evidence" value="ECO:0007669"/>
    <property type="project" value="TreeGrafter"/>
</dbReference>
<evidence type="ECO:0000256" key="5">
    <source>
        <dbReference type="SAM" id="Phobius"/>
    </source>
</evidence>
<dbReference type="PANTHER" id="PTHR11738">
    <property type="entry name" value="MHC CLASS I NK CELL RECEPTOR"/>
    <property type="match status" value="1"/>
</dbReference>
<protein>
    <submittedName>
        <fullName evidence="8 9">Leukocyte immunoglobulin-like receptor subfamily A member 5 isoform X1</fullName>
    </submittedName>
</protein>
<dbReference type="RefSeq" id="XP_021090996.1">
    <property type="nucleotide sequence ID" value="XM_021235337.1"/>
</dbReference>